<accession>A0ABN1WM54</accession>
<sequence length="138" mass="14927">MPTTVPPDVPSEPPPAVAPDPPRPLNAAERAVLELLLSADFAGAEALRRQLDHTEVTGAWFPRSLSVDLRVREPALRAGPMARLAPVGAAVVDEQGEYIGEFLLWLEDDGLLGALEYAWVTDDMPTELPPVERIELVG</sequence>
<evidence type="ECO:0008006" key="4">
    <source>
        <dbReference type="Google" id="ProtNLM"/>
    </source>
</evidence>
<gene>
    <name evidence="2" type="ORF">GCM10009665_47570</name>
</gene>
<proteinExistence type="predicted"/>
<reference evidence="2 3" key="1">
    <citation type="journal article" date="2019" name="Int. J. Syst. Evol. Microbiol.">
        <title>The Global Catalogue of Microorganisms (GCM) 10K type strain sequencing project: providing services to taxonomists for standard genome sequencing and annotation.</title>
        <authorList>
            <consortium name="The Broad Institute Genomics Platform"/>
            <consortium name="The Broad Institute Genome Sequencing Center for Infectious Disease"/>
            <person name="Wu L."/>
            <person name="Ma J."/>
        </authorList>
    </citation>
    <scope>NUCLEOTIDE SEQUENCE [LARGE SCALE GENOMIC DNA]</scope>
    <source>
        <strain evidence="2 3">JCM 13004</strain>
    </source>
</reference>
<name>A0ABN1WM54_9ACTN</name>
<feature type="region of interest" description="Disordered" evidence="1">
    <location>
        <begin position="1"/>
        <end position="24"/>
    </location>
</feature>
<comment type="caution">
    <text evidence="2">The sequence shown here is derived from an EMBL/GenBank/DDBJ whole genome shotgun (WGS) entry which is preliminary data.</text>
</comment>
<keyword evidence="3" id="KW-1185">Reference proteome</keyword>
<dbReference type="Proteomes" id="UP001500037">
    <property type="component" value="Unassembled WGS sequence"/>
</dbReference>
<evidence type="ECO:0000313" key="3">
    <source>
        <dbReference type="Proteomes" id="UP001500037"/>
    </source>
</evidence>
<dbReference type="EMBL" id="BAAALF010000095">
    <property type="protein sequence ID" value="GAA1251370.1"/>
    <property type="molecule type" value="Genomic_DNA"/>
</dbReference>
<dbReference type="RefSeq" id="WP_344443966.1">
    <property type="nucleotide sequence ID" value="NZ_BAAALF010000095.1"/>
</dbReference>
<protein>
    <recommendedName>
        <fullName evidence="4">SUKH-3 immunity protein of toxin-antitoxin system</fullName>
    </recommendedName>
</protein>
<evidence type="ECO:0000256" key="1">
    <source>
        <dbReference type="SAM" id="MobiDB-lite"/>
    </source>
</evidence>
<organism evidence="2 3">
    <name type="scientific">Kitasatospora nipponensis</name>
    <dbReference type="NCBI Taxonomy" id="258049"/>
    <lineage>
        <taxon>Bacteria</taxon>
        <taxon>Bacillati</taxon>
        <taxon>Actinomycetota</taxon>
        <taxon>Actinomycetes</taxon>
        <taxon>Kitasatosporales</taxon>
        <taxon>Streptomycetaceae</taxon>
        <taxon>Kitasatospora</taxon>
    </lineage>
</organism>
<evidence type="ECO:0000313" key="2">
    <source>
        <dbReference type="EMBL" id="GAA1251370.1"/>
    </source>
</evidence>